<protein>
    <submittedName>
        <fullName evidence="3">Uncharacterized protein</fullName>
    </submittedName>
</protein>
<feature type="compositionally biased region" description="Low complexity" evidence="1">
    <location>
        <begin position="492"/>
        <end position="510"/>
    </location>
</feature>
<sequence length="661" mass="68656">MLSAGRVQQQARHIWVAIGCSGHIDAAVWSSRELSSSSFKAMTVASGDCGTLASLDDADLPRSPAAFRDRTGCLNDGLGRPINGPIHCLEQRTSTSTSLTNQSTTSIGLGIASKWCASGMATAFRRCGLTPTVVTSGLISSALGRRMYHPWYYGTKLRNRVITSVSSLDQLANLLRQEGDKLDHVNLVVLLRQLQLLASHNAGKTAATSAPAAAAAGSGKVAAAVAAAASKAVEKQVEALVAQTARLVRRRTKWYDPRNAAAVVHCTAALGYTDGRVLNNMTARTIARLNEAYSRDLLVLLRGLSRHAKLSAASTEASAPASSGVAAAKTAAHIGTDRALRKPRYLGPPPQLLRGVRQFLLAKIPTGRMPPENIDGLMRYVTALRRNQRLLDGKLLTTVEADLRVRLSIYAPKPLAGVLHVLAAGRHPVAPDLLDAAAEQFVVHADTYGTGMAAARFLTAASTLIQDRGRRCGGSDAAAAAAPGGGEGTVRAAGPAEAAAPAPETASSSAAGGGGRKGLSPARWLAGKPELLALCFKLMTRDLSGPAPNRLVDWMAVLIRSEVPLASLASAATPMMAPSPSTPATPPTATGAAVAPAPAPTVTAMAVTAGHSYAAVATAASTFVKAHSVAVEKVVSNLSPDAVVKLRKMYDTYGLTYPKGL</sequence>
<evidence type="ECO:0000313" key="5">
    <source>
        <dbReference type="Proteomes" id="UP000747110"/>
    </source>
</evidence>
<evidence type="ECO:0000313" key="3">
    <source>
        <dbReference type="EMBL" id="GIM06760.1"/>
    </source>
</evidence>
<proteinExistence type="predicted"/>
<reference evidence="3" key="1">
    <citation type="journal article" date="2021" name="Proc. Natl. Acad. Sci. U.S.A.">
        <title>Three genomes in the algal genus Volvox reveal the fate of a haploid sex-determining region after a transition to homothallism.</title>
        <authorList>
            <person name="Yamamoto K."/>
            <person name="Hamaji T."/>
            <person name="Kawai-Toyooka H."/>
            <person name="Matsuzaki R."/>
            <person name="Takahashi F."/>
            <person name="Nishimura Y."/>
            <person name="Kawachi M."/>
            <person name="Noguchi H."/>
            <person name="Minakuchi Y."/>
            <person name="Umen J.G."/>
            <person name="Toyoda A."/>
            <person name="Nozaki H."/>
        </authorList>
    </citation>
    <scope>NUCLEOTIDE SEQUENCE</scope>
    <source>
        <strain evidence="3">NIES-3785</strain>
        <strain evidence="2">NIES-3786</strain>
    </source>
</reference>
<gene>
    <name evidence="2" type="ORF">Vretifemale_12739</name>
    <name evidence="3" type="ORF">Vretimale_11018</name>
</gene>
<dbReference type="Proteomes" id="UP000722791">
    <property type="component" value="Unassembled WGS sequence"/>
</dbReference>
<dbReference type="AlphaFoldDB" id="A0A8J4GFQ7"/>
<dbReference type="EMBL" id="BNCQ01000022">
    <property type="protein sequence ID" value="GIM06760.1"/>
    <property type="molecule type" value="Genomic_DNA"/>
</dbReference>
<evidence type="ECO:0000313" key="4">
    <source>
        <dbReference type="Proteomes" id="UP000722791"/>
    </source>
</evidence>
<organism evidence="3 4">
    <name type="scientific">Volvox reticuliferus</name>
    <dbReference type="NCBI Taxonomy" id="1737510"/>
    <lineage>
        <taxon>Eukaryota</taxon>
        <taxon>Viridiplantae</taxon>
        <taxon>Chlorophyta</taxon>
        <taxon>core chlorophytes</taxon>
        <taxon>Chlorophyceae</taxon>
        <taxon>CS clade</taxon>
        <taxon>Chlamydomonadales</taxon>
        <taxon>Volvocaceae</taxon>
        <taxon>Volvox</taxon>
    </lineage>
</organism>
<evidence type="ECO:0000313" key="2">
    <source>
        <dbReference type="EMBL" id="GIL84026.1"/>
    </source>
</evidence>
<evidence type="ECO:0000256" key="1">
    <source>
        <dbReference type="SAM" id="MobiDB-lite"/>
    </source>
</evidence>
<keyword evidence="5" id="KW-1185">Reference proteome</keyword>
<feature type="region of interest" description="Disordered" evidence="1">
    <location>
        <begin position="475"/>
        <end position="521"/>
    </location>
</feature>
<name>A0A8J4GFQ7_9CHLO</name>
<dbReference type="EMBL" id="BNCP01000028">
    <property type="protein sequence ID" value="GIL84026.1"/>
    <property type="molecule type" value="Genomic_DNA"/>
</dbReference>
<dbReference type="Proteomes" id="UP000747110">
    <property type="component" value="Unassembled WGS sequence"/>
</dbReference>
<accession>A0A8J4GFQ7</accession>
<dbReference type="OrthoDB" id="545150at2759"/>
<comment type="caution">
    <text evidence="3">The sequence shown here is derived from an EMBL/GenBank/DDBJ whole genome shotgun (WGS) entry which is preliminary data.</text>
</comment>